<dbReference type="OrthoDB" id="5598396at2759"/>
<accession>A0A1Y2IM03</accession>
<protein>
    <submittedName>
        <fullName evidence="1">Uncharacterized protein</fullName>
    </submittedName>
</protein>
<keyword evidence="2" id="KW-1185">Reference proteome</keyword>
<dbReference type="EMBL" id="KZ084109">
    <property type="protein sequence ID" value="OSD01683.1"/>
    <property type="molecule type" value="Genomic_DNA"/>
</dbReference>
<proteinExistence type="predicted"/>
<dbReference type="STRING" id="1353009.A0A1Y2IM03"/>
<evidence type="ECO:0000313" key="2">
    <source>
        <dbReference type="Proteomes" id="UP000193067"/>
    </source>
</evidence>
<gene>
    <name evidence="1" type="ORF">PYCCODRAFT_1445431</name>
</gene>
<dbReference type="Proteomes" id="UP000193067">
    <property type="component" value="Unassembled WGS sequence"/>
</dbReference>
<reference evidence="1 2" key="1">
    <citation type="journal article" date="2015" name="Biotechnol. Biofuels">
        <title>Enhanced degradation of softwood versus hardwood by the white-rot fungus Pycnoporus coccineus.</title>
        <authorList>
            <person name="Couturier M."/>
            <person name="Navarro D."/>
            <person name="Chevret D."/>
            <person name="Henrissat B."/>
            <person name="Piumi F."/>
            <person name="Ruiz-Duenas F.J."/>
            <person name="Martinez A.T."/>
            <person name="Grigoriev I.V."/>
            <person name="Riley R."/>
            <person name="Lipzen A."/>
            <person name="Berrin J.G."/>
            <person name="Master E.R."/>
            <person name="Rosso M.N."/>
        </authorList>
    </citation>
    <scope>NUCLEOTIDE SEQUENCE [LARGE SCALE GENOMIC DNA]</scope>
    <source>
        <strain evidence="1 2">BRFM310</strain>
    </source>
</reference>
<sequence>MCHHTEPRSVEACLSGICSELEPWFLDVHAAHHPLIQARPRKPCVGTNPSYNDDLFLTILLTGFHAPMRLGKLVWPDHRDLQSYHKVTLHATVHISPSTYEFTFPSHKADLYFKGSPIVVCTASSAPDPTTFFTRYLRSCNQCFSLHTELWIRHSGHSMHVGGATSLQALGRWSTDTCVTYIHTLFSVPCLSTAARFMTSPLTLRTSGILLPPAFLPSHLSTYPFPISLAL</sequence>
<name>A0A1Y2IM03_TRAC3</name>
<evidence type="ECO:0000313" key="1">
    <source>
        <dbReference type="EMBL" id="OSD01683.1"/>
    </source>
</evidence>
<organism evidence="1 2">
    <name type="scientific">Trametes coccinea (strain BRFM310)</name>
    <name type="common">Pycnoporus coccineus</name>
    <dbReference type="NCBI Taxonomy" id="1353009"/>
    <lineage>
        <taxon>Eukaryota</taxon>
        <taxon>Fungi</taxon>
        <taxon>Dikarya</taxon>
        <taxon>Basidiomycota</taxon>
        <taxon>Agaricomycotina</taxon>
        <taxon>Agaricomycetes</taxon>
        <taxon>Polyporales</taxon>
        <taxon>Polyporaceae</taxon>
        <taxon>Trametes</taxon>
    </lineage>
</organism>
<dbReference type="AlphaFoldDB" id="A0A1Y2IM03"/>